<dbReference type="GO" id="GO:0016020">
    <property type="term" value="C:membrane"/>
    <property type="evidence" value="ECO:0007669"/>
    <property type="project" value="UniProtKB-SubCell"/>
</dbReference>
<dbReference type="InterPro" id="IPR006153">
    <property type="entry name" value="Cation/H_exchanger_TM"/>
</dbReference>
<organism evidence="7 8">
    <name type="scientific">Arthrobacter alpinus</name>
    <dbReference type="NCBI Taxonomy" id="656366"/>
    <lineage>
        <taxon>Bacteria</taxon>
        <taxon>Bacillati</taxon>
        <taxon>Actinomycetota</taxon>
        <taxon>Actinomycetes</taxon>
        <taxon>Micrococcales</taxon>
        <taxon>Micrococcaceae</taxon>
        <taxon>Arthrobacter</taxon>
    </lineage>
</organism>
<dbReference type="GO" id="GO:0015297">
    <property type="term" value="F:antiporter activity"/>
    <property type="evidence" value="ECO:0007669"/>
    <property type="project" value="InterPro"/>
</dbReference>
<reference evidence="7 8" key="2">
    <citation type="journal article" date="2016" name="J. Biotechnol.">
        <title>Complete genome sequence of Arthrobacter alpinus ERGS4:06, a yellow pigmented bacterium tolerant to cold and radiations isolated from Sikkim Himalaya.</title>
        <authorList>
            <person name="Kumar R."/>
            <person name="Singh D."/>
            <person name="Swarnkar M.K."/>
            <person name="Singh A.K."/>
            <person name="Kumar S."/>
        </authorList>
    </citation>
    <scope>NUCLEOTIDE SEQUENCE [LARGE SCALE GENOMIC DNA]</scope>
    <source>
        <strain evidence="7 8">ERGS4:06</strain>
    </source>
</reference>
<sequence>MCWILTGRSPVDLLAGILVGRSGLKLVDPSEPAFAFLADVGFALVMFVASSYVPLREASLRASLTKAACRQAAVAGIGVAALFGTGQAPLCSVLMASSSAVIVLPMVTSLDLRGPGMLTTTA</sequence>
<dbReference type="GO" id="GO:1902600">
    <property type="term" value="P:proton transmembrane transport"/>
    <property type="evidence" value="ECO:0007669"/>
    <property type="project" value="InterPro"/>
</dbReference>
<reference evidence="8" key="1">
    <citation type="submission" date="2015-11" db="EMBL/GenBank/DDBJ databases">
        <authorList>
            <person name="Kumar R."/>
            <person name="Singh D."/>
            <person name="Swarnkar M.K."/>
            <person name="Singh A.K."/>
            <person name="Kumar S."/>
        </authorList>
    </citation>
    <scope>NUCLEOTIDE SEQUENCE [LARGE SCALE GENOMIC DNA]</scope>
    <source>
        <strain evidence="8">ERGS4:06</strain>
    </source>
</reference>
<dbReference type="Pfam" id="PF00999">
    <property type="entry name" value="Na_H_Exchanger"/>
    <property type="match status" value="1"/>
</dbReference>
<protein>
    <recommendedName>
        <fullName evidence="6">Cation/H+ exchanger transmembrane domain-containing protein</fullName>
    </recommendedName>
</protein>
<feature type="transmembrane region" description="Helical" evidence="5">
    <location>
        <begin position="33"/>
        <end position="55"/>
    </location>
</feature>
<keyword evidence="3 5" id="KW-1133">Transmembrane helix</keyword>
<dbReference type="Proteomes" id="UP000059574">
    <property type="component" value="Chromosome"/>
</dbReference>
<evidence type="ECO:0000256" key="4">
    <source>
        <dbReference type="ARBA" id="ARBA00023136"/>
    </source>
</evidence>
<dbReference type="RefSeq" id="WP_062289778.1">
    <property type="nucleotide sequence ID" value="NZ_CP013200.1"/>
</dbReference>
<evidence type="ECO:0000256" key="2">
    <source>
        <dbReference type="ARBA" id="ARBA00022692"/>
    </source>
</evidence>
<evidence type="ECO:0000256" key="1">
    <source>
        <dbReference type="ARBA" id="ARBA00004141"/>
    </source>
</evidence>
<dbReference type="Gene3D" id="1.20.1530.20">
    <property type="match status" value="1"/>
</dbReference>
<accession>A0A0S2M1B6</accession>
<gene>
    <name evidence="7" type="ORF">AS189_13185</name>
</gene>
<feature type="transmembrane region" description="Helical" evidence="5">
    <location>
        <begin position="67"/>
        <end position="86"/>
    </location>
</feature>
<keyword evidence="2 5" id="KW-0812">Transmembrane</keyword>
<evidence type="ECO:0000313" key="8">
    <source>
        <dbReference type="Proteomes" id="UP000059574"/>
    </source>
</evidence>
<dbReference type="InterPro" id="IPR038770">
    <property type="entry name" value="Na+/solute_symporter_sf"/>
</dbReference>
<feature type="domain" description="Cation/H+ exchanger transmembrane" evidence="6">
    <location>
        <begin position="11"/>
        <end position="109"/>
    </location>
</feature>
<evidence type="ECO:0000313" key="7">
    <source>
        <dbReference type="EMBL" id="ALO67280.1"/>
    </source>
</evidence>
<evidence type="ECO:0000259" key="6">
    <source>
        <dbReference type="Pfam" id="PF00999"/>
    </source>
</evidence>
<evidence type="ECO:0000256" key="3">
    <source>
        <dbReference type="ARBA" id="ARBA00022989"/>
    </source>
</evidence>
<keyword evidence="4 5" id="KW-0472">Membrane</keyword>
<evidence type="ECO:0000256" key="5">
    <source>
        <dbReference type="SAM" id="Phobius"/>
    </source>
</evidence>
<dbReference type="AlphaFoldDB" id="A0A0S2M1B6"/>
<comment type="subcellular location">
    <subcellularLocation>
        <location evidence="1">Membrane</location>
        <topology evidence="1">Multi-pass membrane protein</topology>
    </subcellularLocation>
</comment>
<name>A0A0S2M1B6_9MICC</name>
<dbReference type="OrthoDB" id="4413712at2"/>
<proteinExistence type="predicted"/>
<dbReference type="EMBL" id="CP013200">
    <property type="protein sequence ID" value="ALO67280.1"/>
    <property type="molecule type" value="Genomic_DNA"/>
</dbReference>